<protein>
    <submittedName>
        <fullName evidence="1">Uncharacterized protein</fullName>
    </submittedName>
</protein>
<organism evidence="1 2">
    <name type="scientific">Metarhizium anisopliae (strain ARSEF 549)</name>
    <dbReference type="NCBI Taxonomy" id="3151832"/>
    <lineage>
        <taxon>Eukaryota</taxon>
        <taxon>Fungi</taxon>
        <taxon>Dikarya</taxon>
        <taxon>Ascomycota</taxon>
        <taxon>Pezizomycotina</taxon>
        <taxon>Sordariomycetes</taxon>
        <taxon>Hypocreomycetidae</taxon>
        <taxon>Hypocreales</taxon>
        <taxon>Clavicipitaceae</taxon>
        <taxon>Metarhizium</taxon>
    </lineage>
</organism>
<comment type="caution">
    <text evidence="1">The sequence shown here is derived from an EMBL/GenBank/DDBJ whole genome shotgun (WGS) entry which is preliminary data.</text>
</comment>
<gene>
    <name evidence="1" type="ORF">MAN_02698</name>
</gene>
<dbReference type="EMBL" id="AZNF01000002">
    <property type="protein sequence ID" value="KID70184.1"/>
    <property type="molecule type" value="Genomic_DNA"/>
</dbReference>
<accession>A0A0B4GPV1</accession>
<sequence length="229" mass="25443">MPPSGLVRCESWVGITEQEFMKWERLLVVWLVALVPSQCQNVLKTDGRALLPRRLVGRPDVCNPAVHHRAFRPPPRVQYADGLGRELLRRVSKASSSSTTYTTLGSTRPSLRPARGPARNIISQPHYAAIPAPDWTIGSSPGHLARGASRINPTLAHADRGCHQPSPQERRLRPLTSAFVFSRLCNRSNVPIRGPCKHPSQAEPLKLGWDAWLLQDKSHLQYLALVVSV</sequence>
<dbReference type="AlphaFoldDB" id="A0A0B4GPV1"/>
<dbReference type="VEuPathDB" id="FungiDB:MAN_02698"/>
<dbReference type="Proteomes" id="UP000031186">
    <property type="component" value="Unassembled WGS sequence"/>
</dbReference>
<reference evidence="1 2" key="1">
    <citation type="journal article" date="2014" name="Proc. Natl. Acad. Sci. U.S.A.">
        <title>Trajectory and genomic determinants of fungal-pathogen speciation and host adaptation.</title>
        <authorList>
            <person name="Hu X."/>
            <person name="Xiao G."/>
            <person name="Zheng P."/>
            <person name="Shang Y."/>
            <person name="Su Y."/>
            <person name="Zhang X."/>
            <person name="Liu X."/>
            <person name="Zhan S."/>
            <person name="St Leger R.J."/>
            <person name="Wang C."/>
        </authorList>
    </citation>
    <scope>NUCLEOTIDE SEQUENCE [LARGE SCALE GENOMIC DNA]</scope>
    <source>
        <strain evidence="1 2">ARSEF 549</strain>
    </source>
</reference>
<name>A0A0B4GPV1_METAF</name>
<dbReference type="HOGENOM" id="CLU_1210082_0_0_1"/>
<evidence type="ECO:0000313" key="2">
    <source>
        <dbReference type="Proteomes" id="UP000031186"/>
    </source>
</evidence>
<keyword evidence="2" id="KW-1185">Reference proteome</keyword>
<evidence type="ECO:0000313" key="1">
    <source>
        <dbReference type="EMBL" id="KID70184.1"/>
    </source>
</evidence>
<feature type="non-terminal residue" evidence="1">
    <location>
        <position position="1"/>
    </location>
</feature>
<proteinExistence type="predicted"/>